<dbReference type="EMBL" id="JASBNA010000018">
    <property type="protein sequence ID" value="KAK7686042.1"/>
    <property type="molecule type" value="Genomic_DNA"/>
</dbReference>
<name>A0AAW0G3E0_9APHY</name>
<gene>
    <name evidence="1" type="ORF">QCA50_010854</name>
</gene>
<proteinExistence type="predicted"/>
<sequence>MPTWATSSSILFPGLSSMHLPYRLSTPFALTVVTTSSPSWISSPQSLGLYNHEDRPGSVASLSPKPLLCNYNSTVPYPTKASTKLTCSHIYILRYHHAPYSQTRGSVIAIESHTSIVDVPT</sequence>
<dbReference type="Proteomes" id="UP001385951">
    <property type="component" value="Unassembled WGS sequence"/>
</dbReference>
<keyword evidence="2" id="KW-1185">Reference proteome</keyword>
<comment type="caution">
    <text evidence="1">The sequence shown here is derived from an EMBL/GenBank/DDBJ whole genome shotgun (WGS) entry which is preliminary data.</text>
</comment>
<evidence type="ECO:0000313" key="1">
    <source>
        <dbReference type="EMBL" id="KAK7686042.1"/>
    </source>
</evidence>
<organism evidence="1 2">
    <name type="scientific">Cerrena zonata</name>
    <dbReference type="NCBI Taxonomy" id="2478898"/>
    <lineage>
        <taxon>Eukaryota</taxon>
        <taxon>Fungi</taxon>
        <taxon>Dikarya</taxon>
        <taxon>Basidiomycota</taxon>
        <taxon>Agaricomycotina</taxon>
        <taxon>Agaricomycetes</taxon>
        <taxon>Polyporales</taxon>
        <taxon>Cerrenaceae</taxon>
        <taxon>Cerrena</taxon>
    </lineage>
</organism>
<protein>
    <submittedName>
        <fullName evidence="1">Uncharacterized protein</fullName>
    </submittedName>
</protein>
<reference evidence="1 2" key="1">
    <citation type="submission" date="2022-09" db="EMBL/GenBank/DDBJ databases">
        <authorList>
            <person name="Palmer J.M."/>
        </authorList>
    </citation>
    <scope>NUCLEOTIDE SEQUENCE [LARGE SCALE GENOMIC DNA]</scope>
    <source>
        <strain evidence="1 2">DSM 7382</strain>
    </source>
</reference>
<dbReference type="AlphaFoldDB" id="A0AAW0G3E0"/>
<evidence type="ECO:0000313" key="2">
    <source>
        <dbReference type="Proteomes" id="UP001385951"/>
    </source>
</evidence>
<accession>A0AAW0G3E0</accession>